<keyword evidence="7 17" id="KW-0819">tRNA processing</keyword>
<evidence type="ECO:0000256" key="16">
    <source>
        <dbReference type="ARBA" id="ARBA00047415"/>
    </source>
</evidence>
<comment type="catalytic activity">
    <reaction evidence="16 17">
        <text>epoxyqueuosine(34) in tRNA + AH2 = queuosine(34) in tRNA + A + H2O</text>
        <dbReference type="Rhea" id="RHEA:32159"/>
        <dbReference type="Rhea" id="RHEA-COMP:18571"/>
        <dbReference type="Rhea" id="RHEA-COMP:18582"/>
        <dbReference type="ChEBI" id="CHEBI:13193"/>
        <dbReference type="ChEBI" id="CHEBI:15377"/>
        <dbReference type="ChEBI" id="CHEBI:17499"/>
        <dbReference type="ChEBI" id="CHEBI:194431"/>
        <dbReference type="ChEBI" id="CHEBI:194443"/>
        <dbReference type="EC" id="1.17.99.6"/>
    </reaction>
</comment>
<evidence type="ECO:0000256" key="12">
    <source>
        <dbReference type="ARBA" id="ARBA00023014"/>
    </source>
</evidence>
<evidence type="ECO:0000256" key="11">
    <source>
        <dbReference type="ARBA" id="ARBA00023004"/>
    </source>
</evidence>
<dbReference type="GO" id="GO:0052693">
    <property type="term" value="F:epoxyqueuosine reductase activity"/>
    <property type="evidence" value="ECO:0007669"/>
    <property type="project" value="UniProtKB-UniRule"/>
</dbReference>
<dbReference type="GO" id="GO:0008616">
    <property type="term" value="P:tRNA queuosine(34) biosynthetic process"/>
    <property type="evidence" value="ECO:0007669"/>
    <property type="project" value="UniProtKB-UniRule"/>
</dbReference>
<dbReference type="PANTHER" id="PTHR36701">
    <property type="entry name" value="EPOXYQUEUOSINE REDUCTASE QUEH"/>
    <property type="match status" value="1"/>
</dbReference>
<comment type="function">
    <text evidence="1 17">Catalyzes the conversion of epoxyqueuosine (oQ) to queuosine (Q), which is a hypermodified base found in the wobble positions of tRNA(Asp), tRNA(Asn), tRNA(His) and tRNA(Tyr).</text>
</comment>
<comment type="caution">
    <text evidence="18">The sequence shown here is derived from an EMBL/GenBank/DDBJ whole genome shotgun (WGS) entry which is preliminary data.</text>
</comment>
<gene>
    <name evidence="17" type="primary">queH</name>
    <name evidence="18" type="ORF">DNX69_01525</name>
</gene>
<dbReference type="GO" id="GO:0051539">
    <property type="term" value="F:4 iron, 4 sulfur cluster binding"/>
    <property type="evidence" value="ECO:0007669"/>
    <property type="project" value="UniProtKB-UniRule"/>
</dbReference>
<evidence type="ECO:0000256" key="17">
    <source>
        <dbReference type="HAMAP-Rule" id="MF_02089"/>
    </source>
</evidence>
<evidence type="ECO:0000256" key="13">
    <source>
        <dbReference type="ARBA" id="ARBA00023157"/>
    </source>
</evidence>
<evidence type="ECO:0000256" key="9">
    <source>
        <dbReference type="ARBA" id="ARBA00022785"/>
    </source>
</evidence>
<evidence type="ECO:0000256" key="6">
    <source>
        <dbReference type="ARBA" id="ARBA00022485"/>
    </source>
</evidence>
<feature type="disulfide bond" description="Redox-active" evidence="17">
    <location>
        <begin position="211"/>
        <end position="213"/>
    </location>
</feature>
<evidence type="ECO:0000256" key="14">
    <source>
        <dbReference type="ARBA" id="ARBA00023284"/>
    </source>
</evidence>
<keyword evidence="12 17" id="KW-0411">Iron-sulfur</keyword>
<comment type="pathway">
    <text evidence="2 17">tRNA modification; tRNA-queuosine biosynthesis.</text>
</comment>
<keyword evidence="11 17" id="KW-0408">Iron</keyword>
<feature type="binding site" evidence="17">
    <location>
        <position position="128"/>
    </location>
    <ligand>
        <name>[4Fe-4S] cluster</name>
        <dbReference type="ChEBI" id="CHEBI:49883"/>
    </ligand>
</feature>
<feature type="binding site" evidence="17">
    <location>
        <position position="50"/>
    </location>
    <ligand>
        <name>[4Fe-4S] cluster</name>
        <dbReference type="ChEBI" id="CHEBI:49883"/>
    </ligand>
</feature>
<dbReference type="EC" id="1.17.99.6" evidence="4 17"/>
<keyword evidence="10 17" id="KW-0560">Oxidoreductase</keyword>
<feature type="binding site" evidence="17">
    <location>
        <position position="131"/>
    </location>
    <ligand>
        <name>[4Fe-4S] cluster</name>
        <dbReference type="ChEBI" id="CHEBI:49883"/>
    </ligand>
</feature>
<comment type="similarity">
    <text evidence="3 17">Belongs to the QueH family.</text>
</comment>
<dbReference type="EMBL" id="QKQS01000003">
    <property type="protein sequence ID" value="PZA13767.1"/>
    <property type="molecule type" value="Genomic_DNA"/>
</dbReference>
<dbReference type="Proteomes" id="UP000248134">
    <property type="component" value="Unassembled WGS sequence"/>
</dbReference>
<evidence type="ECO:0000313" key="19">
    <source>
        <dbReference type="Proteomes" id="UP000248134"/>
    </source>
</evidence>
<dbReference type="PANTHER" id="PTHR36701:SF1">
    <property type="entry name" value="EPOXYQUEUOSINE REDUCTASE QUEH"/>
    <property type="match status" value="1"/>
</dbReference>
<keyword evidence="8 17" id="KW-0479">Metal-binding</keyword>
<evidence type="ECO:0000256" key="8">
    <source>
        <dbReference type="ARBA" id="ARBA00022723"/>
    </source>
</evidence>
<dbReference type="GO" id="GO:0046872">
    <property type="term" value="F:metal ion binding"/>
    <property type="evidence" value="ECO:0007669"/>
    <property type="project" value="UniProtKB-KW"/>
</dbReference>
<protein>
    <recommendedName>
        <fullName evidence="5 17">Epoxyqueuosine reductase QueH</fullName>
        <ecNumber evidence="4 17">1.17.99.6</ecNumber>
    </recommendedName>
    <alternativeName>
        <fullName evidence="15 17">Queuosine biosynthesis protein QueH</fullName>
    </alternativeName>
</protein>
<evidence type="ECO:0000256" key="1">
    <source>
        <dbReference type="ARBA" id="ARBA00002268"/>
    </source>
</evidence>
<name>A0A323UN99_RHOPL</name>
<organism evidence="18 19">
    <name type="scientific">Rhodopseudomonas palustris</name>
    <dbReference type="NCBI Taxonomy" id="1076"/>
    <lineage>
        <taxon>Bacteria</taxon>
        <taxon>Pseudomonadati</taxon>
        <taxon>Pseudomonadota</taxon>
        <taxon>Alphaproteobacteria</taxon>
        <taxon>Hyphomicrobiales</taxon>
        <taxon>Nitrobacteraceae</taxon>
        <taxon>Rhodopseudomonas</taxon>
    </lineage>
</organism>
<keyword evidence="6 17" id="KW-0004">4Fe-4S</keyword>
<evidence type="ECO:0000256" key="4">
    <source>
        <dbReference type="ARBA" id="ARBA00012622"/>
    </source>
</evidence>
<sequence length="224" mass="25281">MPRSSDRSHRTRWGHKLRTAPGEEAALSSRERHKLVAPVPQGRVLLHCCCAPCAGEVIETLLWSEIDHAVMFYNPNIHPHDEYLRRKDELQRFAARHGIGVVDADYDSAAWFRAVEGLEAEPERGARCTVCFDVRLERTAAHAEQHGFAMIATSLGISRLKNIGQVDACGRRAAARYAGVIHWDHDWRKSGGADRAAELAKQEQFYRQDYCGCVYSRSKLKLIS</sequence>
<dbReference type="InterPro" id="IPR003828">
    <property type="entry name" value="QueH"/>
</dbReference>
<keyword evidence="13 17" id="KW-1015">Disulfide bond</keyword>
<evidence type="ECO:0000256" key="3">
    <source>
        <dbReference type="ARBA" id="ARBA00008207"/>
    </source>
</evidence>
<evidence type="ECO:0000256" key="5">
    <source>
        <dbReference type="ARBA" id="ARBA00016895"/>
    </source>
</evidence>
<feature type="binding site" evidence="17">
    <location>
        <position position="49"/>
    </location>
    <ligand>
        <name>[4Fe-4S] cluster</name>
        <dbReference type="ChEBI" id="CHEBI:49883"/>
    </ligand>
</feature>
<dbReference type="AlphaFoldDB" id="A0A323UN99"/>
<dbReference type="UniPathway" id="UPA00392"/>
<evidence type="ECO:0000256" key="7">
    <source>
        <dbReference type="ARBA" id="ARBA00022694"/>
    </source>
</evidence>
<evidence type="ECO:0000256" key="15">
    <source>
        <dbReference type="ARBA" id="ARBA00031446"/>
    </source>
</evidence>
<reference evidence="18 19" key="1">
    <citation type="submission" date="2018-06" db="EMBL/GenBank/DDBJ databases">
        <title>Draft Whole-Genome Sequence of the purple photosynthetic bacterium Rhodospeudomonas palustris XCP.</title>
        <authorList>
            <person name="Rayyan A."/>
            <person name="Meyer T.E."/>
            <person name="Kyndt J.A."/>
        </authorList>
    </citation>
    <scope>NUCLEOTIDE SEQUENCE [LARGE SCALE GENOMIC DNA]</scope>
    <source>
        <strain evidence="18 19">XCP</strain>
    </source>
</reference>
<evidence type="ECO:0000313" key="18">
    <source>
        <dbReference type="EMBL" id="PZA13767.1"/>
    </source>
</evidence>
<dbReference type="HAMAP" id="MF_02089">
    <property type="entry name" value="QueH"/>
    <property type="match status" value="1"/>
</dbReference>
<accession>A0A323UN99</accession>
<keyword evidence="9 17" id="KW-0671">Queuosine biosynthesis</keyword>
<proteinExistence type="inferred from homology"/>
<evidence type="ECO:0000256" key="2">
    <source>
        <dbReference type="ARBA" id="ARBA00004691"/>
    </source>
</evidence>
<dbReference type="OrthoDB" id="9801033at2"/>
<evidence type="ECO:0000256" key="10">
    <source>
        <dbReference type="ARBA" id="ARBA00023002"/>
    </source>
</evidence>
<dbReference type="Pfam" id="PF02677">
    <property type="entry name" value="QueH"/>
    <property type="match status" value="1"/>
</dbReference>
<keyword evidence="14 17" id="KW-0676">Redox-active center</keyword>